<accession>A0ABV5DW93</accession>
<evidence type="ECO:0000256" key="4">
    <source>
        <dbReference type="ARBA" id="ARBA00022989"/>
    </source>
</evidence>
<feature type="transmembrane region" description="Helical" evidence="6">
    <location>
        <begin position="373"/>
        <end position="397"/>
    </location>
</feature>
<feature type="transmembrane region" description="Helical" evidence="6">
    <location>
        <begin position="208"/>
        <end position="232"/>
    </location>
</feature>
<evidence type="ECO:0000259" key="7">
    <source>
        <dbReference type="Pfam" id="PF02687"/>
    </source>
</evidence>
<feature type="transmembrane region" description="Helical" evidence="6">
    <location>
        <begin position="43"/>
        <end position="66"/>
    </location>
</feature>
<proteinExistence type="predicted"/>
<evidence type="ECO:0000313" key="9">
    <source>
        <dbReference type="Proteomes" id="UP001585053"/>
    </source>
</evidence>
<evidence type="ECO:0000313" key="8">
    <source>
        <dbReference type="EMBL" id="MFB8768859.1"/>
    </source>
</evidence>
<name>A0ABV5DW93_9ACTN</name>
<feature type="transmembrane region" description="Helical" evidence="6">
    <location>
        <begin position="751"/>
        <end position="774"/>
    </location>
</feature>
<keyword evidence="9" id="KW-1185">Reference proteome</keyword>
<feature type="transmembrane region" description="Helical" evidence="6">
    <location>
        <begin position="710"/>
        <end position="739"/>
    </location>
</feature>
<keyword evidence="4 6" id="KW-1133">Transmembrane helix</keyword>
<evidence type="ECO:0000256" key="6">
    <source>
        <dbReference type="SAM" id="Phobius"/>
    </source>
</evidence>
<keyword evidence="5 6" id="KW-0472">Membrane</keyword>
<dbReference type="PANTHER" id="PTHR30287">
    <property type="entry name" value="MEMBRANE COMPONENT OF PREDICTED ABC SUPERFAMILY METABOLITE UPTAKE TRANSPORTER"/>
    <property type="match status" value="1"/>
</dbReference>
<dbReference type="RefSeq" id="WP_357225764.1">
    <property type="nucleotide sequence ID" value="NZ_JAYMRS010000004.1"/>
</dbReference>
<dbReference type="Proteomes" id="UP001585053">
    <property type="component" value="Unassembled WGS sequence"/>
</dbReference>
<dbReference type="InterPro" id="IPR038766">
    <property type="entry name" value="Membrane_comp_ABC_pdt"/>
</dbReference>
<evidence type="ECO:0000256" key="2">
    <source>
        <dbReference type="ARBA" id="ARBA00022475"/>
    </source>
</evidence>
<feature type="domain" description="ABC3 transporter permease C-terminal" evidence="7">
    <location>
        <begin position="217"/>
        <end position="330"/>
    </location>
</feature>
<feature type="domain" description="ABC3 transporter permease C-terminal" evidence="7">
    <location>
        <begin position="669"/>
        <end position="775"/>
    </location>
</feature>
<feature type="transmembrane region" description="Helical" evidence="6">
    <location>
        <begin position="347"/>
        <end position="367"/>
    </location>
</feature>
<feature type="transmembrane region" description="Helical" evidence="6">
    <location>
        <begin position="306"/>
        <end position="326"/>
    </location>
</feature>
<comment type="caution">
    <text evidence="8">The sequence shown here is derived from an EMBL/GenBank/DDBJ whole genome shotgun (WGS) entry which is preliminary data.</text>
</comment>
<evidence type="ECO:0000256" key="1">
    <source>
        <dbReference type="ARBA" id="ARBA00004651"/>
    </source>
</evidence>
<keyword evidence="2" id="KW-1003">Cell membrane</keyword>
<evidence type="ECO:0000256" key="5">
    <source>
        <dbReference type="ARBA" id="ARBA00023136"/>
    </source>
</evidence>
<dbReference type="Pfam" id="PF02687">
    <property type="entry name" value="FtsX"/>
    <property type="match status" value="2"/>
</dbReference>
<evidence type="ECO:0000256" key="3">
    <source>
        <dbReference type="ARBA" id="ARBA00022692"/>
    </source>
</evidence>
<gene>
    <name evidence="8" type="ORF">VSQ78_14200</name>
</gene>
<protein>
    <submittedName>
        <fullName evidence="8">ABC transporter permease</fullName>
    </submittedName>
</protein>
<dbReference type="EMBL" id="JAYMRS010000004">
    <property type="protein sequence ID" value="MFB8768859.1"/>
    <property type="molecule type" value="Genomic_DNA"/>
</dbReference>
<comment type="subcellular location">
    <subcellularLocation>
        <location evidence="1">Cell membrane</location>
        <topology evidence="1">Multi-pass membrane protein</topology>
    </subcellularLocation>
</comment>
<feature type="transmembrane region" description="Helical" evidence="6">
    <location>
        <begin position="664"/>
        <end position="683"/>
    </location>
</feature>
<keyword evidence="3 6" id="KW-0812">Transmembrane</keyword>
<dbReference type="InterPro" id="IPR003838">
    <property type="entry name" value="ABC3_permease_C"/>
</dbReference>
<organism evidence="8 9">
    <name type="scientific">Nocardiopsis alba</name>
    <dbReference type="NCBI Taxonomy" id="53437"/>
    <lineage>
        <taxon>Bacteria</taxon>
        <taxon>Bacillati</taxon>
        <taxon>Actinomycetota</taxon>
        <taxon>Actinomycetes</taxon>
        <taxon>Streptosporangiales</taxon>
        <taxon>Nocardiopsidaceae</taxon>
        <taxon>Nocardiopsis</taxon>
    </lineage>
</organism>
<sequence length="785" mass="82894">MSPREDPPTGARRGRSRSSFLKDLRLGARLSLRGGREVVARTLLTALGVGIATAALLLAASLPVILDNLGERNADRMDYQVADYPPPPAGDDTLLFKVTDTQYENSMIRGRLLRAEGDDPPLPPGVETFPGPGEIVLSPALAELLDDPERSALRRGYDHTVIGEIGPEGLVGPRELAYYLGDDDLTLDDGAGRLPGFGGEQGSSDEPVILLLGVVGVVVMLTPVVVFLGAAVRFGGEKRDRRLAALRLMGADRGATRRIAAGETLPGIALGLVLGAGLFLAGRPIVETVPVSSGLYTADVLPHPVLALLVLLGVPLLALWVVLVSLNRVVIEPLGTVRRAERRRPRLWWRLLLFVTGIALILLSMRIDLGGVGWAPLMATGLLAALFGTTAVLPWLLDRLFGRASGGPLSLQLALRRLAAAGDGPVRAVAGIVVTVAGAIALQSLYAGAWEEFTVFRAESVEEAYEEMEFGAAGYQLQAGLRKAPSDPEVDDLVAEVPGLEKALAYEETWGVTAEGSDARIVIADCPSLRQMADLPECSPGDVFGDVAGVEAGDTLLVGAGEEIEPAEWMVPHLTGFEGPPLEHHWYTSEPPAPNVVLATPEAMGLPEGLSVRGALWLRVDPSVPEMREELQGSIRALDPASSLIFPVAFVADPDMIDMRDALIAGALACLSMIAAGLVVGTIEQVRERKRVHAVLTAFGTRRRTLIASVLWQTTLPVLLGIALAAVAGTTLGALALIAVDIPVTFAPVDILIITGAGVVVATLTTLLAIPALLRTMSPEGLRSE</sequence>
<feature type="transmembrane region" description="Helical" evidence="6">
    <location>
        <begin position="267"/>
        <end position="286"/>
    </location>
</feature>
<reference evidence="8 9" key="1">
    <citation type="submission" date="2024-01" db="EMBL/GenBank/DDBJ databases">
        <title>Genome mining of biosynthetic gene clusters to explore secondary metabolites of Streptomyces sp.</title>
        <authorList>
            <person name="Baig A."/>
            <person name="Ajitkumar Shintre N."/>
            <person name="Kumar H."/>
            <person name="Anbarasu A."/>
            <person name="Ramaiah S."/>
        </authorList>
    </citation>
    <scope>NUCLEOTIDE SEQUENCE [LARGE SCALE GENOMIC DNA]</scope>
    <source>
        <strain evidence="8 9">A01</strain>
    </source>
</reference>
<dbReference type="PANTHER" id="PTHR30287:SF1">
    <property type="entry name" value="INNER MEMBRANE PROTEIN"/>
    <property type="match status" value="1"/>
</dbReference>